<feature type="domain" description="MaoC-like" evidence="1">
    <location>
        <begin position="174"/>
        <end position="256"/>
    </location>
</feature>
<dbReference type="EMBL" id="RFLV01000003">
    <property type="protein sequence ID" value="TIH07691.1"/>
    <property type="molecule type" value="Genomic_DNA"/>
</dbReference>
<reference evidence="2 3" key="1">
    <citation type="submission" date="2018-10" db="EMBL/GenBank/DDBJ databases">
        <title>Pseudomonas leptonychotis sp. nov., isolated from Weddell seals in Antarctica.</title>
        <authorList>
            <person name="Novakova D."/>
            <person name="Svec P."/>
            <person name="Kralova S."/>
            <person name="Kristofova L."/>
            <person name="Zeman M."/>
            <person name="Pantucek R."/>
            <person name="Maslanova I."/>
            <person name="Sedlacek I."/>
        </authorList>
    </citation>
    <scope>NUCLEOTIDE SEQUENCE [LARGE SCALE GENOMIC DNA]</scope>
    <source>
        <strain evidence="2 3">CCM 8849</strain>
    </source>
</reference>
<organism evidence="2 3">
    <name type="scientific">Pseudomonas leptonychotis</name>
    <dbReference type="NCBI Taxonomy" id="2448482"/>
    <lineage>
        <taxon>Bacteria</taxon>
        <taxon>Pseudomonadati</taxon>
        <taxon>Pseudomonadota</taxon>
        <taxon>Gammaproteobacteria</taxon>
        <taxon>Pseudomonadales</taxon>
        <taxon>Pseudomonadaceae</taxon>
        <taxon>Pseudomonas</taxon>
    </lineage>
</organism>
<dbReference type="SUPFAM" id="SSF54637">
    <property type="entry name" value="Thioesterase/thiol ester dehydrase-isomerase"/>
    <property type="match status" value="2"/>
</dbReference>
<dbReference type="AlphaFoldDB" id="A0A4T1ZY28"/>
<dbReference type="OrthoDB" id="9774179at2"/>
<evidence type="ECO:0000313" key="2">
    <source>
        <dbReference type="EMBL" id="TIH07691.1"/>
    </source>
</evidence>
<sequence>MAINWLELPAPPALFGLFARAALRRRVTGRSLPELGVRCQVTVDPAHLARYRQICGFADDHLLPAPYPHILAFALQMRLLTDKRFPFPLLGLVHLENHIRVLRPLGGLGPFSVSVQVQDLQPHDKGVTFSLITQLHDQLGLLWEGDSRILCRALRLDGTPAEREAETALDQTTLAHWRAPADIGRRYARIAGDYNPIHMFAATAKLFGFPRAIAHGLWNKGRALAVLGTRLPAAGYAVSVRFQKPVLLPSDVRLLASEPASSGQFSLLGQDELTHMSGSWQPLD</sequence>
<evidence type="ECO:0000313" key="3">
    <source>
        <dbReference type="Proteomes" id="UP000307541"/>
    </source>
</evidence>
<dbReference type="Proteomes" id="UP000307541">
    <property type="component" value="Unassembled WGS sequence"/>
</dbReference>
<dbReference type="PANTHER" id="PTHR43841">
    <property type="entry name" value="3-HYDROXYACYL-THIOESTER DEHYDRATASE HTDX-RELATED"/>
    <property type="match status" value="1"/>
</dbReference>
<gene>
    <name evidence="2" type="ORF">D8779_16195</name>
</gene>
<name>A0A4T1ZY28_9PSED</name>
<dbReference type="Pfam" id="PF01575">
    <property type="entry name" value="MaoC_dehydratas"/>
    <property type="match status" value="1"/>
</dbReference>
<dbReference type="RefSeq" id="WP_136665518.1">
    <property type="nucleotide sequence ID" value="NZ_RFLV01000003.1"/>
</dbReference>
<dbReference type="InterPro" id="IPR029069">
    <property type="entry name" value="HotDog_dom_sf"/>
</dbReference>
<accession>A0A4T1ZY28</accession>
<evidence type="ECO:0000259" key="1">
    <source>
        <dbReference type="Pfam" id="PF01575"/>
    </source>
</evidence>
<dbReference type="Gene3D" id="3.10.129.10">
    <property type="entry name" value="Hotdog Thioesterase"/>
    <property type="match status" value="1"/>
</dbReference>
<proteinExistence type="predicted"/>
<dbReference type="InterPro" id="IPR002539">
    <property type="entry name" value="MaoC-like_dom"/>
</dbReference>
<dbReference type="PANTHER" id="PTHR43841:SF1">
    <property type="entry name" value="3-HYDROXYACYL-THIOESTER DEHYDRATASE X"/>
    <property type="match status" value="1"/>
</dbReference>
<protein>
    <submittedName>
        <fullName evidence="2">Acyl dehydratase</fullName>
    </submittedName>
</protein>
<comment type="caution">
    <text evidence="2">The sequence shown here is derived from an EMBL/GenBank/DDBJ whole genome shotgun (WGS) entry which is preliminary data.</text>
</comment>
<keyword evidence="3" id="KW-1185">Reference proteome</keyword>